<name>K0T2L1_THAOC</name>
<accession>K0T2L1</accession>
<gene>
    <name evidence="2" type="ORF">THAOC_11423</name>
</gene>
<feature type="compositionally biased region" description="Basic and acidic residues" evidence="1">
    <location>
        <begin position="65"/>
        <end position="77"/>
    </location>
</feature>
<dbReference type="Proteomes" id="UP000266841">
    <property type="component" value="Unassembled WGS sequence"/>
</dbReference>
<reference evidence="2 3" key="1">
    <citation type="journal article" date="2012" name="Genome Biol.">
        <title>Genome and low-iron response of an oceanic diatom adapted to chronic iron limitation.</title>
        <authorList>
            <person name="Lommer M."/>
            <person name="Specht M."/>
            <person name="Roy A.S."/>
            <person name="Kraemer L."/>
            <person name="Andreson R."/>
            <person name="Gutowska M.A."/>
            <person name="Wolf J."/>
            <person name="Bergner S.V."/>
            <person name="Schilhabel M.B."/>
            <person name="Klostermeier U.C."/>
            <person name="Beiko R.G."/>
            <person name="Rosenstiel P."/>
            <person name="Hippler M."/>
            <person name="Laroche J."/>
        </authorList>
    </citation>
    <scope>NUCLEOTIDE SEQUENCE [LARGE SCALE GENOMIC DNA]</scope>
    <source>
        <strain evidence="2 3">CCMP1005</strain>
    </source>
</reference>
<evidence type="ECO:0000256" key="1">
    <source>
        <dbReference type="SAM" id="MobiDB-lite"/>
    </source>
</evidence>
<dbReference type="AlphaFoldDB" id="K0T2L1"/>
<evidence type="ECO:0000313" key="2">
    <source>
        <dbReference type="EMBL" id="EJK67526.1"/>
    </source>
</evidence>
<dbReference type="EMBL" id="AGNL01012962">
    <property type="protein sequence ID" value="EJK67526.1"/>
    <property type="molecule type" value="Genomic_DNA"/>
</dbReference>
<keyword evidence="3" id="KW-1185">Reference proteome</keyword>
<feature type="non-terminal residue" evidence="2">
    <location>
        <position position="1"/>
    </location>
</feature>
<comment type="caution">
    <text evidence="2">The sequence shown here is derived from an EMBL/GenBank/DDBJ whole genome shotgun (WGS) entry which is preliminary data.</text>
</comment>
<organism evidence="2 3">
    <name type="scientific">Thalassiosira oceanica</name>
    <name type="common">Marine diatom</name>
    <dbReference type="NCBI Taxonomy" id="159749"/>
    <lineage>
        <taxon>Eukaryota</taxon>
        <taxon>Sar</taxon>
        <taxon>Stramenopiles</taxon>
        <taxon>Ochrophyta</taxon>
        <taxon>Bacillariophyta</taxon>
        <taxon>Coscinodiscophyceae</taxon>
        <taxon>Thalassiosirophycidae</taxon>
        <taxon>Thalassiosirales</taxon>
        <taxon>Thalassiosiraceae</taxon>
        <taxon>Thalassiosira</taxon>
    </lineage>
</organism>
<sequence>FDALVCDASELPESKSADRSSQVPAPQAPLLALGGRSTPPAPGARCADAPRTQLPRPVYLVLRFRTDAERPEHERACAGDGGPAHGRPRAGESGGSEEGE</sequence>
<feature type="region of interest" description="Disordered" evidence="1">
    <location>
        <begin position="65"/>
        <end position="100"/>
    </location>
</feature>
<proteinExistence type="predicted"/>
<evidence type="ECO:0000313" key="3">
    <source>
        <dbReference type="Proteomes" id="UP000266841"/>
    </source>
</evidence>
<protein>
    <submittedName>
        <fullName evidence="2">Uncharacterized protein</fullName>
    </submittedName>
</protein>
<feature type="region of interest" description="Disordered" evidence="1">
    <location>
        <begin position="1"/>
        <end position="51"/>
    </location>
</feature>